<name>A0A8H9K776_VIBVL</name>
<comment type="caution">
    <text evidence="1">The sequence shown here is derived from an EMBL/GenBank/DDBJ whole genome shotgun (WGS) entry which is preliminary data.</text>
</comment>
<evidence type="ECO:0000313" key="2">
    <source>
        <dbReference type="Proteomes" id="UP000863257"/>
    </source>
</evidence>
<dbReference type="Proteomes" id="UP000863257">
    <property type="component" value="Unassembled WGS sequence"/>
</dbReference>
<evidence type="ECO:0000313" key="1">
    <source>
        <dbReference type="EMBL" id="HAS8538412.1"/>
    </source>
</evidence>
<reference evidence="1" key="2">
    <citation type="submission" date="2019-01" db="EMBL/GenBank/DDBJ databases">
        <authorList>
            <consortium name="NCBI Pathogen Detection Project"/>
        </authorList>
    </citation>
    <scope>NUCLEOTIDE SEQUENCE</scope>
    <source>
        <strain evidence="1">BCW_3452</strain>
    </source>
</reference>
<organism evidence="1 2">
    <name type="scientific">Vibrio vulnificus</name>
    <dbReference type="NCBI Taxonomy" id="672"/>
    <lineage>
        <taxon>Bacteria</taxon>
        <taxon>Pseudomonadati</taxon>
        <taxon>Pseudomonadota</taxon>
        <taxon>Gammaproteobacteria</taxon>
        <taxon>Vibrionales</taxon>
        <taxon>Vibrionaceae</taxon>
        <taxon>Vibrio</taxon>
    </lineage>
</organism>
<accession>A0A8H9K776</accession>
<protein>
    <submittedName>
        <fullName evidence="1">Uncharacterized protein</fullName>
    </submittedName>
</protein>
<reference evidence="1" key="1">
    <citation type="journal article" date="2018" name="Genome Biol.">
        <title>SKESA: strategic k-mer extension for scrupulous assemblies.</title>
        <authorList>
            <person name="Souvorov A."/>
            <person name="Agarwala R."/>
            <person name="Lipman D.J."/>
        </authorList>
    </citation>
    <scope>NUCLEOTIDE SEQUENCE</scope>
    <source>
        <strain evidence="1">BCW_3452</strain>
    </source>
</reference>
<gene>
    <name evidence="1" type="ORF">I7730_01180</name>
</gene>
<dbReference type="AlphaFoldDB" id="A0A8H9K776"/>
<sequence length="187" mass="20581">MLRPESTQNLISELVHSTEHSNSIDTVLKNNEQLGYYAIKAIKQAANASIDHAMNDNYADVFLSNLACYLIRASMEFAAVASEEDAIERVSTLGDDTNDSDHPLFTVKSLLKELGYKYAYEHVSESKDIALAELMSGSSAIAAIIKAETQNPSEIVKAVCIDQKASVRFALRAEIDQHRSANRQFGP</sequence>
<proteinExistence type="predicted"/>
<dbReference type="EMBL" id="DACRBY010000001">
    <property type="protein sequence ID" value="HAS8538412.1"/>
    <property type="molecule type" value="Genomic_DNA"/>
</dbReference>